<evidence type="ECO:0000259" key="13">
    <source>
        <dbReference type="PROSITE" id="PS51483"/>
    </source>
</evidence>
<keyword evidence="6 11" id="KW-0067">ATP-binding</keyword>
<evidence type="ECO:0000313" key="14">
    <source>
        <dbReference type="EMBL" id="KKQ44069.1"/>
    </source>
</evidence>
<keyword evidence="7 11" id="KW-0460">Magnesium</keyword>
<dbReference type="SMART" id="SM00874">
    <property type="entry name" value="B5"/>
    <property type="match status" value="1"/>
</dbReference>
<dbReference type="PANTHER" id="PTHR10947:SF0">
    <property type="entry name" value="PHENYLALANINE--TRNA LIGASE BETA SUBUNIT"/>
    <property type="match status" value="1"/>
</dbReference>
<dbReference type="GO" id="GO:0009328">
    <property type="term" value="C:phenylalanine-tRNA ligase complex"/>
    <property type="evidence" value="ECO:0007669"/>
    <property type="project" value="TreeGrafter"/>
</dbReference>
<dbReference type="EC" id="6.1.1.20" evidence="11"/>
<dbReference type="GO" id="GO:0003723">
    <property type="term" value="F:RNA binding"/>
    <property type="evidence" value="ECO:0007669"/>
    <property type="project" value="InterPro"/>
</dbReference>
<keyword evidence="4 11" id="KW-0479">Metal-binding</keyword>
<name>A0A0G0K4N6_9BACT</name>
<keyword evidence="8 11" id="KW-0648">Protein biosynthesis</keyword>
<dbReference type="Proteomes" id="UP000034603">
    <property type="component" value="Unassembled WGS sequence"/>
</dbReference>
<comment type="similarity">
    <text evidence="1 11">Belongs to the phenylalanyl-tRNA synthetase beta subunit family. Type 1 subfamily.</text>
</comment>
<feature type="binding site" evidence="11">
    <location>
        <position position="348"/>
    </location>
    <ligand>
        <name>Mg(2+)</name>
        <dbReference type="ChEBI" id="CHEBI:18420"/>
        <note>shared with alpha subunit</note>
    </ligand>
</feature>
<evidence type="ECO:0000256" key="10">
    <source>
        <dbReference type="ARBA" id="ARBA00049255"/>
    </source>
</evidence>
<dbReference type="SMART" id="SM00873">
    <property type="entry name" value="B3_4"/>
    <property type="match status" value="1"/>
</dbReference>
<dbReference type="InterPro" id="IPR005121">
    <property type="entry name" value="Fdx_antiC-bd"/>
</dbReference>
<organism evidence="14 15">
    <name type="scientific">Candidatus Woesebacteria bacterium GW2011_GWA1_37_8</name>
    <dbReference type="NCBI Taxonomy" id="1618546"/>
    <lineage>
        <taxon>Bacteria</taxon>
        <taxon>Candidatus Woeseibacteriota</taxon>
    </lineage>
</organism>
<evidence type="ECO:0000256" key="6">
    <source>
        <dbReference type="ARBA" id="ARBA00022840"/>
    </source>
</evidence>
<dbReference type="Pfam" id="PF03147">
    <property type="entry name" value="FDX-ACB"/>
    <property type="match status" value="1"/>
</dbReference>
<dbReference type="InterPro" id="IPR036690">
    <property type="entry name" value="Fdx_antiC-bd_sf"/>
</dbReference>
<dbReference type="InterPro" id="IPR045060">
    <property type="entry name" value="Phe-tRNA-ligase_IIc_bsu"/>
</dbReference>
<dbReference type="PATRIC" id="fig|1618546.3.peg.758"/>
<dbReference type="InterPro" id="IPR005146">
    <property type="entry name" value="B3/B4_tRNA-bd"/>
</dbReference>
<dbReference type="Gene3D" id="3.30.930.10">
    <property type="entry name" value="Bira Bifunctional Protein, Domain 2"/>
    <property type="match status" value="1"/>
</dbReference>
<dbReference type="HAMAP" id="MF_00283">
    <property type="entry name" value="Phe_tRNA_synth_beta1"/>
    <property type="match status" value="1"/>
</dbReference>
<dbReference type="Pfam" id="PF03483">
    <property type="entry name" value="B3_4"/>
    <property type="match status" value="1"/>
</dbReference>
<feature type="binding site" evidence="11">
    <location>
        <position position="345"/>
    </location>
    <ligand>
        <name>Mg(2+)</name>
        <dbReference type="ChEBI" id="CHEBI:18420"/>
        <note>shared with alpha subunit</note>
    </ligand>
</feature>
<evidence type="ECO:0000259" key="12">
    <source>
        <dbReference type="PROSITE" id="PS51447"/>
    </source>
</evidence>
<comment type="subcellular location">
    <subcellularLocation>
        <location evidence="11">Cytoplasm</location>
    </subcellularLocation>
</comment>
<dbReference type="SUPFAM" id="SSF54991">
    <property type="entry name" value="Anticodon-binding domain of PheRS"/>
    <property type="match status" value="1"/>
</dbReference>
<dbReference type="InterPro" id="IPR041616">
    <property type="entry name" value="PheRS_beta_core"/>
</dbReference>
<evidence type="ECO:0000256" key="2">
    <source>
        <dbReference type="ARBA" id="ARBA00011209"/>
    </source>
</evidence>
<keyword evidence="9 11" id="KW-0030">Aminoacyl-tRNA synthetase</keyword>
<dbReference type="PROSITE" id="PS51483">
    <property type="entry name" value="B5"/>
    <property type="match status" value="1"/>
</dbReference>
<dbReference type="PROSITE" id="PS51447">
    <property type="entry name" value="FDX_ACB"/>
    <property type="match status" value="1"/>
</dbReference>
<dbReference type="Pfam" id="PF03484">
    <property type="entry name" value="B5"/>
    <property type="match status" value="1"/>
</dbReference>
<evidence type="ECO:0000313" key="15">
    <source>
        <dbReference type="Proteomes" id="UP000034603"/>
    </source>
</evidence>
<dbReference type="InterPro" id="IPR004532">
    <property type="entry name" value="Phe-tRNA-ligase_IIc_bsu_bact"/>
</dbReference>
<comment type="catalytic activity">
    <reaction evidence="10 11">
        <text>tRNA(Phe) + L-phenylalanine + ATP = L-phenylalanyl-tRNA(Phe) + AMP + diphosphate + H(+)</text>
        <dbReference type="Rhea" id="RHEA:19413"/>
        <dbReference type="Rhea" id="RHEA-COMP:9668"/>
        <dbReference type="Rhea" id="RHEA-COMP:9699"/>
        <dbReference type="ChEBI" id="CHEBI:15378"/>
        <dbReference type="ChEBI" id="CHEBI:30616"/>
        <dbReference type="ChEBI" id="CHEBI:33019"/>
        <dbReference type="ChEBI" id="CHEBI:58095"/>
        <dbReference type="ChEBI" id="CHEBI:78442"/>
        <dbReference type="ChEBI" id="CHEBI:78531"/>
        <dbReference type="ChEBI" id="CHEBI:456215"/>
        <dbReference type="EC" id="6.1.1.20"/>
    </reaction>
</comment>
<evidence type="ECO:0000256" key="11">
    <source>
        <dbReference type="HAMAP-Rule" id="MF_00283"/>
    </source>
</evidence>
<dbReference type="InterPro" id="IPR005147">
    <property type="entry name" value="tRNA_synthase_B5-dom"/>
</dbReference>
<feature type="domain" description="B5" evidence="13">
    <location>
        <begin position="286"/>
        <end position="361"/>
    </location>
</feature>
<dbReference type="Gene3D" id="3.30.70.380">
    <property type="entry name" value="Ferrodoxin-fold anticodon-binding domain"/>
    <property type="match status" value="1"/>
</dbReference>
<comment type="cofactor">
    <cofactor evidence="11">
        <name>Mg(2+)</name>
        <dbReference type="ChEBI" id="CHEBI:18420"/>
    </cofactor>
    <text evidence="11">Binds 2 magnesium ions per tetramer.</text>
</comment>
<comment type="caution">
    <text evidence="14">The sequence shown here is derived from an EMBL/GenBank/DDBJ whole genome shotgun (WGS) entry which is preliminary data.</text>
</comment>
<gene>
    <name evidence="11" type="primary">pheT</name>
    <name evidence="14" type="ORF">US62_C0034G0007</name>
</gene>
<evidence type="ECO:0000256" key="8">
    <source>
        <dbReference type="ARBA" id="ARBA00022917"/>
    </source>
</evidence>
<dbReference type="GO" id="GO:0006432">
    <property type="term" value="P:phenylalanyl-tRNA aminoacylation"/>
    <property type="evidence" value="ECO:0007669"/>
    <property type="project" value="UniProtKB-UniRule"/>
</dbReference>
<evidence type="ECO:0000256" key="3">
    <source>
        <dbReference type="ARBA" id="ARBA00022598"/>
    </source>
</evidence>
<dbReference type="EMBL" id="LBTR01000034">
    <property type="protein sequence ID" value="KKQ44069.1"/>
    <property type="molecule type" value="Genomic_DNA"/>
</dbReference>
<dbReference type="Gene3D" id="3.50.40.10">
    <property type="entry name" value="Phenylalanyl-trna Synthetase, Chain B, domain 3"/>
    <property type="match status" value="1"/>
</dbReference>
<dbReference type="InterPro" id="IPR009061">
    <property type="entry name" value="DNA-bd_dom_put_sf"/>
</dbReference>
<dbReference type="SUPFAM" id="SSF46955">
    <property type="entry name" value="Putative DNA-binding domain"/>
    <property type="match status" value="2"/>
</dbReference>
<comment type="subunit">
    <text evidence="2 11">Tetramer of two alpha and two beta subunits.</text>
</comment>
<sequence>MKAPISWLKEYVDITSNINDLMWKMTEIGLTCESYDEIEGDKILDIEVTPNRPDWLSITGIAREIAIIENSKLTLPKLSDIPKPTQNLPINISFKTNLTGGYAGITISGVKVGDSPAWMQKRLISIGLRPINNLVDITNYVMFELGCPIHVFDYDKFLSTDLSMQLSKGGEGFVSVDGLKYKLPPDTLIIKDTNRVIDLCGIKGGQNTGISDSTKNVFIHTPIYNGSYIRKTSQALKLKSDASYIYERGPNPKIIPDTLKRVVTLVLELAGGEVASKPIFKIDKFIKDKIISFDLDDLNKFLGISIQKELVLKILEHLDFSPKITGATIKCIVPNFRSDVNLVEDIYEEIARIYSYNKFPRTLPSGKMASVKIPYFYDREFELVLKNIVSSAGYFEISSGALTSKEIIEKSGLNPENHIRIANPVSAEYEFMRTSLIPTLLAGIKVNTQENLKIFEYGKVYFAPVEKATEVYKISSALRNSTFENIKGLVDLVLEKLNIANYEIKPFAISHGLWHPNRAGVIEMDGEELGIFGEISPMVLHNFGIKGNIFGFELDMANLKKFQNSYLFKPIPKFPPQIEDITLIIKGKTEVGKVINEIKMTKFVDDVTMLGTYQNTITLRINYSDVNKTLTDKEVAEIRKSILGTLSKKFGVKQK</sequence>
<dbReference type="InterPro" id="IPR045864">
    <property type="entry name" value="aa-tRNA-synth_II/BPL/LPL"/>
</dbReference>
<feature type="binding site" evidence="11">
    <location>
        <position position="349"/>
    </location>
    <ligand>
        <name>Mg(2+)</name>
        <dbReference type="ChEBI" id="CHEBI:18420"/>
        <note>shared with alpha subunit</note>
    </ligand>
</feature>
<dbReference type="SUPFAM" id="SSF56037">
    <property type="entry name" value="PheT/TilS domain"/>
    <property type="match status" value="1"/>
</dbReference>
<dbReference type="SMART" id="SM00896">
    <property type="entry name" value="FDX-ACB"/>
    <property type="match status" value="1"/>
</dbReference>
<dbReference type="CDD" id="cd00769">
    <property type="entry name" value="PheRS_beta_core"/>
    <property type="match status" value="1"/>
</dbReference>
<evidence type="ECO:0000256" key="4">
    <source>
        <dbReference type="ARBA" id="ARBA00022723"/>
    </source>
</evidence>
<keyword evidence="11" id="KW-0963">Cytoplasm</keyword>
<evidence type="ECO:0000256" key="9">
    <source>
        <dbReference type="ARBA" id="ARBA00023146"/>
    </source>
</evidence>
<feature type="domain" description="FDX-ACB" evidence="12">
    <location>
        <begin position="572"/>
        <end position="655"/>
    </location>
</feature>
<accession>A0A0G0K4N6</accession>
<dbReference type="Gene3D" id="3.30.56.10">
    <property type="match status" value="2"/>
</dbReference>
<dbReference type="GO" id="GO:0000287">
    <property type="term" value="F:magnesium ion binding"/>
    <property type="evidence" value="ECO:0007669"/>
    <property type="project" value="UniProtKB-UniRule"/>
</dbReference>
<dbReference type="GO" id="GO:0005524">
    <property type="term" value="F:ATP binding"/>
    <property type="evidence" value="ECO:0007669"/>
    <property type="project" value="UniProtKB-UniRule"/>
</dbReference>
<reference evidence="14 15" key="1">
    <citation type="journal article" date="2015" name="Nature">
        <title>rRNA introns, odd ribosomes, and small enigmatic genomes across a large radiation of phyla.</title>
        <authorList>
            <person name="Brown C.T."/>
            <person name="Hug L.A."/>
            <person name="Thomas B.C."/>
            <person name="Sharon I."/>
            <person name="Castelle C.J."/>
            <person name="Singh A."/>
            <person name="Wilkins M.J."/>
            <person name="Williams K.H."/>
            <person name="Banfield J.F."/>
        </authorList>
    </citation>
    <scope>NUCLEOTIDE SEQUENCE [LARGE SCALE GENOMIC DNA]</scope>
</reference>
<evidence type="ECO:0000256" key="1">
    <source>
        <dbReference type="ARBA" id="ARBA00008653"/>
    </source>
</evidence>
<evidence type="ECO:0000256" key="7">
    <source>
        <dbReference type="ARBA" id="ARBA00022842"/>
    </source>
</evidence>
<dbReference type="PANTHER" id="PTHR10947">
    <property type="entry name" value="PHENYLALANYL-TRNA SYNTHETASE BETA CHAIN AND LEUCINE-RICH REPEAT-CONTAINING PROTEIN 47"/>
    <property type="match status" value="1"/>
</dbReference>
<keyword evidence="3 11" id="KW-0436">Ligase</keyword>
<dbReference type="GO" id="GO:0004826">
    <property type="term" value="F:phenylalanine-tRNA ligase activity"/>
    <property type="evidence" value="ECO:0007669"/>
    <property type="project" value="UniProtKB-UniRule"/>
</dbReference>
<dbReference type="Pfam" id="PF17759">
    <property type="entry name" value="tRNA_synthFbeta"/>
    <property type="match status" value="1"/>
</dbReference>
<keyword evidence="5 11" id="KW-0547">Nucleotide-binding</keyword>
<proteinExistence type="inferred from homology"/>
<evidence type="ECO:0000256" key="5">
    <source>
        <dbReference type="ARBA" id="ARBA00022741"/>
    </source>
</evidence>
<dbReference type="InterPro" id="IPR020825">
    <property type="entry name" value="Phe-tRNA_synthase-like_B3/B4"/>
</dbReference>
<protein>
    <recommendedName>
        <fullName evidence="11">Phenylalanine--tRNA ligase beta subunit</fullName>
        <ecNumber evidence="11">6.1.1.20</ecNumber>
    </recommendedName>
    <alternativeName>
        <fullName evidence="11">Phenylalanyl-tRNA synthetase beta subunit</fullName>
        <shortName evidence="11">PheRS</shortName>
    </alternativeName>
</protein>
<dbReference type="AlphaFoldDB" id="A0A0G0K4N6"/>
<dbReference type="SUPFAM" id="SSF55681">
    <property type="entry name" value="Class II aaRS and biotin synthetases"/>
    <property type="match status" value="1"/>
</dbReference>
<dbReference type="NCBIfam" id="TIGR00472">
    <property type="entry name" value="pheT_bact"/>
    <property type="match status" value="1"/>
</dbReference>
<feature type="binding site" evidence="11">
    <location>
        <position position="339"/>
    </location>
    <ligand>
        <name>Mg(2+)</name>
        <dbReference type="ChEBI" id="CHEBI:18420"/>
        <note>shared with alpha subunit</note>
    </ligand>
</feature>